<dbReference type="GO" id="GO:0006396">
    <property type="term" value="P:RNA processing"/>
    <property type="evidence" value="ECO:0007669"/>
    <property type="project" value="InterPro"/>
</dbReference>
<gene>
    <name evidence="9" type="ORF">YASMINEVIRUS_667</name>
</gene>
<evidence type="ECO:0000256" key="6">
    <source>
        <dbReference type="ARBA" id="ARBA00023134"/>
    </source>
</evidence>
<reference evidence="9 10" key="1">
    <citation type="submission" date="2018-10" db="EMBL/GenBank/DDBJ databases">
        <authorList>
            <consortium name="IHU Genomes"/>
        </authorList>
    </citation>
    <scope>NUCLEOTIDE SEQUENCE [LARGE SCALE GENOMIC DNA]</scope>
    <source>
        <strain evidence="9 10">A1</strain>
    </source>
</reference>
<dbReference type="PANTHER" id="PTHR43749:SF2">
    <property type="entry name" value="RNA-SPLICING LIGASE RTCB"/>
    <property type="match status" value="1"/>
</dbReference>
<evidence type="ECO:0000256" key="2">
    <source>
        <dbReference type="ARBA" id="ARBA00012726"/>
    </source>
</evidence>
<evidence type="ECO:0000256" key="5">
    <source>
        <dbReference type="ARBA" id="ARBA00022741"/>
    </source>
</evidence>
<evidence type="ECO:0000256" key="1">
    <source>
        <dbReference type="ARBA" id="ARBA00001936"/>
    </source>
</evidence>
<evidence type="ECO:0000256" key="4">
    <source>
        <dbReference type="ARBA" id="ARBA00022723"/>
    </source>
</evidence>
<dbReference type="GO" id="GO:0005525">
    <property type="term" value="F:GTP binding"/>
    <property type="evidence" value="ECO:0007669"/>
    <property type="project" value="UniProtKB-KW"/>
</dbReference>
<comment type="catalytic activity">
    <reaction evidence="8">
        <text>a 3'-end 3'-phospho-ribonucleotide-RNA + a 5'-end dephospho-ribonucleoside-RNA + GTP = a ribonucleotidyl-ribonucleotide-RNA + GMP + diphosphate</text>
        <dbReference type="Rhea" id="RHEA:68076"/>
        <dbReference type="Rhea" id="RHEA-COMP:10463"/>
        <dbReference type="Rhea" id="RHEA-COMP:13936"/>
        <dbReference type="Rhea" id="RHEA-COMP:17355"/>
        <dbReference type="ChEBI" id="CHEBI:33019"/>
        <dbReference type="ChEBI" id="CHEBI:37565"/>
        <dbReference type="ChEBI" id="CHEBI:58115"/>
        <dbReference type="ChEBI" id="CHEBI:83062"/>
        <dbReference type="ChEBI" id="CHEBI:138284"/>
        <dbReference type="ChEBI" id="CHEBI:173118"/>
        <dbReference type="EC" id="6.5.1.8"/>
    </reaction>
</comment>
<evidence type="ECO:0000256" key="7">
    <source>
        <dbReference type="ARBA" id="ARBA00023211"/>
    </source>
</evidence>
<comment type="caution">
    <text evidence="9">The sequence shown here is derived from an EMBL/GenBank/DDBJ whole genome shotgun (WGS) entry which is preliminary data.</text>
</comment>
<dbReference type="Proteomes" id="UP000594342">
    <property type="component" value="Unassembled WGS sequence"/>
</dbReference>
<name>A0A5K0U9P5_9VIRU</name>
<dbReference type="GO" id="GO:0006281">
    <property type="term" value="P:DNA repair"/>
    <property type="evidence" value="ECO:0007669"/>
    <property type="project" value="TreeGrafter"/>
</dbReference>
<protein>
    <recommendedName>
        <fullName evidence="2">3'-phosphate/5'-hydroxy nucleic acid ligase</fullName>
        <ecNumber evidence="2">6.5.1.8</ecNumber>
    </recommendedName>
</protein>
<dbReference type="GO" id="GO:0030145">
    <property type="term" value="F:manganese ion binding"/>
    <property type="evidence" value="ECO:0007669"/>
    <property type="project" value="TreeGrafter"/>
</dbReference>
<dbReference type="GO" id="GO:0003909">
    <property type="term" value="F:DNA ligase activity"/>
    <property type="evidence" value="ECO:0007669"/>
    <property type="project" value="TreeGrafter"/>
</dbReference>
<evidence type="ECO:0000313" key="9">
    <source>
        <dbReference type="EMBL" id="VBB18204.1"/>
    </source>
</evidence>
<dbReference type="EC" id="6.5.1.8" evidence="2"/>
<keyword evidence="7" id="KW-0464">Manganese</keyword>
<dbReference type="Gene3D" id="3.90.1860.10">
    <property type="entry name" value="tRNA-splicing ligase RtcB"/>
    <property type="match status" value="1"/>
</dbReference>
<dbReference type="Pfam" id="PF01139">
    <property type="entry name" value="RtcB"/>
    <property type="match status" value="1"/>
</dbReference>
<keyword evidence="10" id="KW-1185">Reference proteome</keyword>
<dbReference type="PANTHER" id="PTHR43749">
    <property type="entry name" value="RNA-SPLICING LIGASE RTCB"/>
    <property type="match status" value="1"/>
</dbReference>
<dbReference type="GO" id="GO:0170057">
    <property type="term" value="F:RNA ligase (GTP) activity"/>
    <property type="evidence" value="ECO:0007669"/>
    <property type="project" value="UniProtKB-EC"/>
</dbReference>
<keyword evidence="5" id="KW-0547">Nucleotide-binding</keyword>
<dbReference type="SUPFAM" id="SSF103365">
    <property type="entry name" value="Hypothetical protein PH1602"/>
    <property type="match status" value="1"/>
</dbReference>
<dbReference type="GO" id="GO:0042245">
    <property type="term" value="P:RNA repair"/>
    <property type="evidence" value="ECO:0007669"/>
    <property type="project" value="TreeGrafter"/>
</dbReference>
<organism evidence="9 10">
    <name type="scientific">Yasminevirus sp. GU-2018</name>
    <dbReference type="NCBI Taxonomy" id="2420051"/>
    <lineage>
        <taxon>Viruses</taxon>
        <taxon>Varidnaviria</taxon>
        <taxon>Bamfordvirae</taxon>
        <taxon>Nucleocytoviricota</taxon>
        <taxon>Megaviricetes</taxon>
        <taxon>Imitervirales</taxon>
        <taxon>Mimiviridae</taxon>
        <taxon>Klosneuvirinae</taxon>
        <taxon>Yasminevirus</taxon>
        <taxon>Yasminevirus saudimassiliense</taxon>
    </lineage>
</organism>
<sequence>MSTVSNTVTDLNIDGKSVKIFLQKNNIDPETLKQIKTMMTHECITSARVMPDCHKGNGCCIGFTFPLIDKIVPNYIGGDIGCGIITYKLGNFNHNKKEKQIDLIIREMVPMGNGHTCVHNKPVATDNDYDLLFSRAQMVADAFSKTYLAKFGVDTTHCKPVYSQEWFKSMCDKVGADYVFVLRELGTLGGGNHYIEINISHTGDKYLTIHSGSRNLGSKICEYHQNKTVDKFNMDAYHTHMNEFRASNPSVTKAQLKDESAKIKQILTDKIHKPYLQGDEAFEYYYDMIFAQMFAQINRRIMCARIVNSLAYGISPYDESNVIESTHNMIDFEDLIVRKGAIRAHKDQLCIVSLNMRDGIVLCKGKGVEDWNQSGPHGLGREIDRGKAKSKLRLKDFEREMKDVYSTSICVETLDESPMAYKDVELVMASFGESLDVVEQLKPIINVKAI</sequence>
<accession>A0A5K0U9P5</accession>
<keyword evidence="6" id="KW-0342">GTP-binding</keyword>
<dbReference type="EMBL" id="UPSH01000001">
    <property type="protein sequence ID" value="VBB18204.1"/>
    <property type="molecule type" value="Genomic_DNA"/>
</dbReference>
<evidence type="ECO:0000256" key="3">
    <source>
        <dbReference type="ARBA" id="ARBA00022598"/>
    </source>
</evidence>
<evidence type="ECO:0000256" key="8">
    <source>
        <dbReference type="ARBA" id="ARBA00047746"/>
    </source>
</evidence>
<dbReference type="InterPro" id="IPR036025">
    <property type="entry name" value="RtcB-like_sf"/>
</dbReference>
<keyword evidence="4" id="KW-0479">Metal-binding</keyword>
<comment type="cofactor">
    <cofactor evidence="1">
        <name>Mn(2+)</name>
        <dbReference type="ChEBI" id="CHEBI:29035"/>
    </cofactor>
</comment>
<evidence type="ECO:0000313" key="10">
    <source>
        <dbReference type="Proteomes" id="UP000594342"/>
    </source>
</evidence>
<keyword evidence="3 9" id="KW-0436">Ligase</keyword>
<proteinExistence type="predicted"/>
<dbReference type="InterPro" id="IPR052915">
    <property type="entry name" value="RtcB-like"/>
</dbReference>
<dbReference type="InterPro" id="IPR001233">
    <property type="entry name" value="RtcB"/>
</dbReference>